<dbReference type="AlphaFoldDB" id="W6RI77"/>
<dbReference type="Gene3D" id="3.90.15.10">
    <property type="entry name" value="Topoisomerase I, Chain A, domain 3"/>
    <property type="match status" value="1"/>
</dbReference>
<dbReference type="GO" id="GO:0003917">
    <property type="term" value="F:DNA topoisomerase type I (single strand cut, ATP-independent) activity"/>
    <property type="evidence" value="ECO:0007669"/>
    <property type="project" value="InterPro"/>
</dbReference>
<evidence type="ECO:0000313" key="3">
    <source>
        <dbReference type="Proteomes" id="UP000019443"/>
    </source>
</evidence>
<dbReference type="GO" id="GO:0006265">
    <property type="term" value="P:DNA topological change"/>
    <property type="evidence" value="ECO:0007669"/>
    <property type="project" value="InterPro"/>
</dbReference>
<dbReference type="eggNOG" id="COG3569">
    <property type="taxonomic scope" value="Bacteria"/>
</dbReference>
<dbReference type="EMBL" id="HG916852">
    <property type="protein sequence ID" value="CDM58463.1"/>
    <property type="molecule type" value="Genomic_DNA"/>
</dbReference>
<name>W6RI77_9HYPH</name>
<dbReference type="Proteomes" id="UP000019443">
    <property type="component" value="Chromosome"/>
</dbReference>
<sequence>MSCVGQTSTSALCRRAASMERTMGLLLPLRIALLRQERRYLCASGDRIEGSSIHVCFKGKSAKEWRLRHSDRRITCAVRMFHELPGQQLFQYIDNHGASHPIQSQGCELLHNGHPEPISARGNSAPRVPRNRCDSAGRARTAAKPAWTRAPDERDHRCGCRTPSHHTHCVSVLLYPSKSVESEMGELAKLAGARPSRSVRLLRWMDQGEIVVPRWLKGLNGR</sequence>
<dbReference type="PATRIC" id="fig|348824.6.peg.3032"/>
<dbReference type="InterPro" id="IPR011010">
    <property type="entry name" value="DNA_brk_join_enz"/>
</dbReference>
<dbReference type="KEGG" id="rhl:LPU83_2812"/>
<proteinExistence type="predicted"/>
<dbReference type="GO" id="GO:0003677">
    <property type="term" value="F:DNA binding"/>
    <property type="evidence" value="ECO:0007669"/>
    <property type="project" value="InterPro"/>
</dbReference>
<protein>
    <submittedName>
        <fullName evidence="2">Uncharacterized protein</fullName>
    </submittedName>
</protein>
<dbReference type="HOGENOM" id="CLU_1244511_0_0_5"/>
<dbReference type="InterPro" id="IPR014711">
    <property type="entry name" value="TopoI_cat_a-hlx-sub_euk"/>
</dbReference>
<accession>W6RI77</accession>
<keyword evidence="3" id="KW-1185">Reference proteome</keyword>
<feature type="region of interest" description="Disordered" evidence="1">
    <location>
        <begin position="118"/>
        <end position="144"/>
    </location>
</feature>
<gene>
    <name evidence="2" type="ORF">LPU83_2812</name>
</gene>
<reference evidence="2" key="1">
    <citation type="submission" date="2013-11" db="EMBL/GenBank/DDBJ databases">
        <title>Draft genome sequence of the broad-host-range Rhizobium sp. LPU83 strain, a member of the low-genetic diversity Oregon-like Rhizobium sp. group.</title>
        <authorList>
            <person name="Wibberg D."/>
            <person name="Puehler A."/>
            <person name="Schlueter A."/>
        </authorList>
    </citation>
    <scope>NUCLEOTIDE SEQUENCE [LARGE SCALE GENOMIC DNA]</scope>
    <source>
        <strain evidence="2">LPU83</strain>
    </source>
</reference>
<organism evidence="2 3">
    <name type="scientific">Rhizobium favelukesii</name>
    <dbReference type="NCBI Taxonomy" id="348824"/>
    <lineage>
        <taxon>Bacteria</taxon>
        <taxon>Pseudomonadati</taxon>
        <taxon>Pseudomonadota</taxon>
        <taxon>Alphaproteobacteria</taxon>
        <taxon>Hyphomicrobiales</taxon>
        <taxon>Rhizobiaceae</taxon>
        <taxon>Rhizobium/Agrobacterium group</taxon>
        <taxon>Rhizobium</taxon>
    </lineage>
</organism>
<evidence type="ECO:0000256" key="1">
    <source>
        <dbReference type="SAM" id="MobiDB-lite"/>
    </source>
</evidence>
<evidence type="ECO:0000313" key="2">
    <source>
        <dbReference type="EMBL" id="CDM58463.1"/>
    </source>
</evidence>
<dbReference type="SUPFAM" id="SSF56349">
    <property type="entry name" value="DNA breaking-rejoining enzymes"/>
    <property type="match status" value="1"/>
</dbReference>